<proteinExistence type="predicted"/>
<dbReference type="SUPFAM" id="SSF53254">
    <property type="entry name" value="Phosphoglycerate mutase-like"/>
    <property type="match status" value="1"/>
</dbReference>
<dbReference type="PANTHER" id="PTHR10606:SF39">
    <property type="entry name" value="6-PHOSPHOFRUCTO-2-KINASE_FRUCTOSE-2,6-BISPHOSPHATASE YLR345W-RELATED"/>
    <property type="match status" value="1"/>
</dbReference>
<evidence type="ECO:0000313" key="6">
    <source>
        <dbReference type="EMBL" id="TPX08323.1"/>
    </source>
</evidence>
<dbReference type="GO" id="GO:0006000">
    <property type="term" value="P:fructose metabolic process"/>
    <property type="evidence" value="ECO:0007669"/>
    <property type="project" value="InterPro"/>
</dbReference>
<dbReference type="SUPFAM" id="SSF52540">
    <property type="entry name" value="P-loop containing nucleoside triphosphate hydrolases"/>
    <property type="match status" value="1"/>
</dbReference>
<dbReference type="Proteomes" id="UP000319257">
    <property type="component" value="Unassembled WGS sequence"/>
</dbReference>
<feature type="domain" description="6-phosphofructo-2-kinase" evidence="4">
    <location>
        <begin position="112"/>
        <end position="331"/>
    </location>
</feature>
<dbReference type="InterPro" id="IPR029033">
    <property type="entry name" value="His_PPase_superfam"/>
</dbReference>
<evidence type="ECO:0000313" key="5">
    <source>
        <dbReference type="EMBL" id="TPX08206.1"/>
    </source>
</evidence>
<feature type="compositionally biased region" description="Polar residues" evidence="3">
    <location>
        <begin position="1"/>
        <end position="12"/>
    </location>
</feature>
<dbReference type="GO" id="GO:0006003">
    <property type="term" value="P:fructose 2,6-bisphosphate metabolic process"/>
    <property type="evidence" value="ECO:0007669"/>
    <property type="project" value="InterPro"/>
</dbReference>
<dbReference type="Gene3D" id="3.40.50.1240">
    <property type="entry name" value="Phosphoglycerate mutase-like"/>
    <property type="match status" value="1"/>
</dbReference>
<evidence type="ECO:0000256" key="1">
    <source>
        <dbReference type="ARBA" id="ARBA00022741"/>
    </source>
</evidence>
<feature type="region of interest" description="Disordered" evidence="3">
    <location>
        <begin position="1"/>
        <end position="57"/>
    </location>
</feature>
<feature type="compositionally biased region" description="Polar residues" evidence="3">
    <location>
        <begin position="36"/>
        <end position="47"/>
    </location>
</feature>
<keyword evidence="2" id="KW-0067">ATP-binding</keyword>
<dbReference type="CDD" id="cd07067">
    <property type="entry name" value="HP_PGM_like"/>
    <property type="match status" value="1"/>
</dbReference>
<dbReference type="Gene3D" id="3.40.50.300">
    <property type="entry name" value="P-loop containing nucleotide triphosphate hydrolases"/>
    <property type="match status" value="1"/>
</dbReference>
<dbReference type="InParanoid" id="A0A507ALA2"/>
<dbReference type="GeneID" id="41969228"/>
<dbReference type="STRING" id="1093900.A0A507ALA2"/>
<dbReference type="EMBL" id="SKBQ01000007">
    <property type="protein sequence ID" value="TPX08323.1"/>
    <property type="molecule type" value="Genomic_DNA"/>
</dbReference>
<dbReference type="GO" id="GO:0005524">
    <property type="term" value="F:ATP binding"/>
    <property type="evidence" value="ECO:0007669"/>
    <property type="project" value="UniProtKB-KW"/>
</dbReference>
<dbReference type="Pfam" id="PF00300">
    <property type="entry name" value="His_Phos_1"/>
    <property type="match status" value="1"/>
</dbReference>
<dbReference type="InterPro" id="IPR013078">
    <property type="entry name" value="His_Pase_superF_clade-1"/>
</dbReference>
<feature type="region of interest" description="Disordered" evidence="3">
    <location>
        <begin position="574"/>
        <end position="641"/>
    </location>
</feature>
<dbReference type="GO" id="GO:0003873">
    <property type="term" value="F:6-phosphofructo-2-kinase activity"/>
    <property type="evidence" value="ECO:0007669"/>
    <property type="project" value="InterPro"/>
</dbReference>
<dbReference type="SMART" id="SM00855">
    <property type="entry name" value="PGAM"/>
    <property type="match status" value="1"/>
</dbReference>
<dbReference type="PRINTS" id="PR00991">
    <property type="entry name" value="6PFRUCTKNASE"/>
</dbReference>
<dbReference type="Pfam" id="PF01591">
    <property type="entry name" value="6PF2K"/>
    <property type="match status" value="1"/>
</dbReference>
<name>A0A507ALA2_9PEZI</name>
<dbReference type="RefSeq" id="XP_030989917.1">
    <property type="nucleotide sequence ID" value="XM_031135897.1"/>
</dbReference>
<dbReference type="InterPro" id="IPR027417">
    <property type="entry name" value="P-loop_NTPase"/>
</dbReference>
<dbReference type="EMBL" id="SKBQ01000007">
    <property type="protein sequence ID" value="TPX08206.1"/>
    <property type="molecule type" value="Genomic_DNA"/>
</dbReference>
<accession>A0A507ALA2</accession>
<gene>
    <name evidence="5" type="ORF">E0L32_001781</name>
    <name evidence="6" type="ORF">E0L32_001898</name>
</gene>
<evidence type="ECO:0000256" key="2">
    <source>
        <dbReference type="ARBA" id="ARBA00022840"/>
    </source>
</evidence>
<feature type="compositionally biased region" description="Low complexity" evidence="3">
    <location>
        <begin position="578"/>
        <end position="612"/>
    </location>
</feature>
<dbReference type="AlphaFoldDB" id="A0A507ALA2"/>
<dbReference type="FunCoup" id="A0A507ALA2">
    <property type="interactions" value="136"/>
</dbReference>
<dbReference type="OrthoDB" id="267323at2759"/>
<reference evidence="6 7" key="1">
    <citation type="submission" date="2019-06" db="EMBL/GenBank/DDBJ databases">
        <title>Draft genome sequence of the filamentous fungus Phialemoniopsis curvata isolated from diesel fuel.</title>
        <authorList>
            <person name="Varaljay V.A."/>
            <person name="Lyon W.J."/>
            <person name="Crouch A.L."/>
            <person name="Drake C.E."/>
            <person name="Hollomon J.M."/>
            <person name="Nadeau L.J."/>
            <person name="Nunn H.S."/>
            <person name="Stevenson B.S."/>
            <person name="Bojanowski C.L."/>
            <person name="Crookes-Goodson W.J."/>
        </authorList>
    </citation>
    <scope>NUCLEOTIDE SEQUENCE [LARGE SCALE GENOMIC DNA]</scope>
    <source>
        <strain evidence="6 7">D216</strain>
    </source>
</reference>
<protein>
    <recommendedName>
        <fullName evidence="4">6-phosphofructo-2-kinase domain-containing protein</fullName>
    </recommendedName>
</protein>
<dbReference type="InterPro" id="IPR003094">
    <property type="entry name" value="6Pfruct_kin"/>
</dbReference>
<evidence type="ECO:0000256" key="3">
    <source>
        <dbReference type="SAM" id="MobiDB-lite"/>
    </source>
</evidence>
<comment type="caution">
    <text evidence="6">The sequence shown here is derived from an EMBL/GenBank/DDBJ whole genome shotgun (WGS) entry which is preliminary data.</text>
</comment>
<dbReference type="GO" id="GO:0005829">
    <property type="term" value="C:cytosol"/>
    <property type="evidence" value="ECO:0007669"/>
    <property type="project" value="TreeGrafter"/>
</dbReference>
<dbReference type="InterPro" id="IPR013079">
    <property type="entry name" value="6Phosfructo_kin"/>
</dbReference>
<dbReference type="PANTHER" id="PTHR10606">
    <property type="entry name" value="6-PHOSPHOFRUCTO-2-KINASE/FRUCTOSE-2,6-BISPHOSPHATASE"/>
    <property type="match status" value="1"/>
</dbReference>
<dbReference type="FunFam" id="3.40.50.300:FF:001280">
    <property type="entry name" value="Related to 6-phosphofructo-2-kinase"/>
    <property type="match status" value="1"/>
</dbReference>
<keyword evidence="1" id="KW-0547">Nucleotide-binding</keyword>
<evidence type="ECO:0000313" key="7">
    <source>
        <dbReference type="Proteomes" id="UP000319257"/>
    </source>
</evidence>
<dbReference type="GO" id="GO:0004331">
    <property type="term" value="F:fructose-2,6-bisphosphate 2-phosphatase activity"/>
    <property type="evidence" value="ECO:0007669"/>
    <property type="project" value="TreeGrafter"/>
</dbReference>
<keyword evidence="7" id="KW-1185">Reference proteome</keyword>
<dbReference type="FunFam" id="3.40.50.1240:FF:000031">
    <property type="entry name" value="6-phosphofructo-2-kinase/fructose-2, 6-bisphosphatase"/>
    <property type="match status" value="1"/>
</dbReference>
<sequence>MPPATPSSSSVGDSDEDIPTESMVSAEADREAISAKLSSAQPFSPTSLRPDLHPRPELADALDPVAQADQDSTAEIAANAPRYRRKSSTFIDGIHDVTNDGNALAPAQLYSTMSGRLFHSGRIVIVMVGLPARGKTHICVSMARYLSWLGVKTRIFHLGDYRRATVPGGAVPDDYFFPHASPSSVMLRQKILKKCREDIYAWLNHENGQVAIYDAVNPTASGRRSLAKEFSKHDVQTLFLESYVDDERILTENARNVKISSPDFAGMDPDEAARLYLKRIGAKIPVFETMEEKELNYVKMINAGQKFFYNNVSFGYLSHRIVFYLTNLHIKSRTTFFVRAGTTTEEDSFKADAPLGEEGRAYAAKMSETLLQHREQERQAMLGNSKADFPLRPLTVWTSTRLRTIQTADYLKEKGYKVRQRSQMSQLNPGVCEKMSERAIRALYPEEVERHEVDPYHHRYPRAESYHDLAVRLEPIILELEREQNDLLIIAHESVLRVLYAYLMHCSTMDIPKLKFPRDEIIEIIPAAYQNEAKRVHIPGLDPNLVPGSPEDIKIPVPQSGGIYAVAGGGGGGGGSGNMSPMPGLSSPAEPQTATGAATGAPAASGTPVPSGTGVESPLRPPEKVVNTAADMVADKVADED</sequence>
<organism evidence="6 7">
    <name type="scientific">Thyridium curvatum</name>
    <dbReference type="NCBI Taxonomy" id="1093900"/>
    <lineage>
        <taxon>Eukaryota</taxon>
        <taxon>Fungi</taxon>
        <taxon>Dikarya</taxon>
        <taxon>Ascomycota</taxon>
        <taxon>Pezizomycotina</taxon>
        <taxon>Sordariomycetes</taxon>
        <taxon>Sordariomycetidae</taxon>
        <taxon>Thyridiales</taxon>
        <taxon>Thyridiaceae</taxon>
        <taxon>Thyridium</taxon>
    </lineage>
</organism>
<evidence type="ECO:0000259" key="4">
    <source>
        <dbReference type="Pfam" id="PF01591"/>
    </source>
</evidence>